<organism evidence="1">
    <name type="scientific">viral metagenome</name>
    <dbReference type="NCBI Taxonomy" id="1070528"/>
    <lineage>
        <taxon>unclassified sequences</taxon>
        <taxon>metagenomes</taxon>
        <taxon>organismal metagenomes</taxon>
    </lineage>
</organism>
<name>A0A6M3LLB4_9ZZZZ</name>
<dbReference type="AlphaFoldDB" id="A0A6M3LLB4"/>
<sequence length="56" mass="6322">MDEDTVYRCPACGVMDWREGHYVECPEVELEHLLDRGPDDPDLVGDLNAEFLDALG</sequence>
<evidence type="ECO:0000313" key="1">
    <source>
        <dbReference type="EMBL" id="QJA96187.1"/>
    </source>
</evidence>
<protein>
    <submittedName>
        <fullName evidence="1">Uncharacterized protein</fullName>
    </submittedName>
</protein>
<gene>
    <name evidence="1" type="ORF">MM415B04900_0002</name>
</gene>
<accession>A0A6M3LLB4</accession>
<reference evidence="1" key="1">
    <citation type="submission" date="2020-03" db="EMBL/GenBank/DDBJ databases">
        <title>The deep terrestrial virosphere.</title>
        <authorList>
            <person name="Holmfeldt K."/>
            <person name="Nilsson E."/>
            <person name="Simone D."/>
            <person name="Lopez-Fernandez M."/>
            <person name="Wu X."/>
            <person name="de Brujin I."/>
            <person name="Lundin D."/>
            <person name="Andersson A."/>
            <person name="Bertilsson S."/>
            <person name="Dopson M."/>
        </authorList>
    </citation>
    <scope>NUCLEOTIDE SEQUENCE</scope>
    <source>
        <strain evidence="1">MM415B04900</strain>
    </source>
</reference>
<dbReference type="EMBL" id="MT143378">
    <property type="protein sequence ID" value="QJA96187.1"/>
    <property type="molecule type" value="Genomic_DNA"/>
</dbReference>
<proteinExistence type="predicted"/>